<dbReference type="Gene3D" id="1.10.357.10">
    <property type="entry name" value="Tetracycline Repressor, domain 2"/>
    <property type="match status" value="1"/>
</dbReference>
<feature type="region of interest" description="Disordered" evidence="3">
    <location>
        <begin position="212"/>
        <end position="251"/>
    </location>
</feature>
<keyword evidence="1 2" id="KW-0238">DNA-binding</keyword>
<evidence type="ECO:0000259" key="4">
    <source>
        <dbReference type="PROSITE" id="PS50977"/>
    </source>
</evidence>
<proteinExistence type="predicted"/>
<sequence>MGPQRKYNGPKNNSTRTMQKFLDAVGEIITKYGYSGLVIKNIAEVSGLRRSQLDHHFGNINNLIETYIRNKDYWVGFTQQVTELIKQHGGNYGRELAESIMINQLDYFYQNREMQQVILWQLCERNPILFRIGEEREQLGERLFNMTDPHFHGTDVDIRAVSALVIAGIYHLVLHSQYNDSLFCGVDISTDQGMERIKRAIRLIMSNTYESARTQKAENSNTQSGRYRATKTPVRDRRRRSYRPSSQIKKR</sequence>
<evidence type="ECO:0000256" key="3">
    <source>
        <dbReference type="SAM" id="MobiDB-lite"/>
    </source>
</evidence>
<dbReference type="EMBL" id="FNZR01000001">
    <property type="protein sequence ID" value="SEK24778.1"/>
    <property type="molecule type" value="Genomic_DNA"/>
</dbReference>
<evidence type="ECO:0000313" key="5">
    <source>
        <dbReference type="EMBL" id="SEK24778.1"/>
    </source>
</evidence>
<dbReference type="RefSeq" id="WP_090602254.1">
    <property type="nucleotide sequence ID" value="NZ_FNZR01000001.1"/>
</dbReference>
<accession>A0A1H7FFM0</accession>
<evidence type="ECO:0000313" key="6">
    <source>
        <dbReference type="Proteomes" id="UP000198916"/>
    </source>
</evidence>
<protein>
    <submittedName>
        <fullName evidence="5">DNA-binding transcriptional regulator, AcrR family</fullName>
    </submittedName>
</protein>
<dbReference type="Proteomes" id="UP000198916">
    <property type="component" value="Unassembled WGS sequence"/>
</dbReference>
<dbReference type="SUPFAM" id="SSF46689">
    <property type="entry name" value="Homeodomain-like"/>
    <property type="match status" value="1"/>
</dbReference>
<feature type="DNA-binding region" description="H-T-H motif" evidence="2">
    <location>
        <begin position="38"/>
        <end position="57"/>
    </location>
</feature>
<dbReference type="AlphaFoldDB" id="A0A1H7FFM0"/>
<dbReference type="OrthoDB" id="836882at2"/>
<feature type="compositionally biased region" description="Basic residues" evidence="3">
    <location>
        <begin position="236"/>
        <end position="251"/>
    </location>
</feature>
<reference evidence="6" key="1">
    <citation type="submission" date="2016-10" db="EMBL/GenBank/DDBJ databases">
        <authorList>
            <person name="Varghese N."/>
            <person name="Submissions S."/>
        </authorList>
    </citation>
    <scope>NUCLEOTIDE SEQUENCE [LARGE SCALE GENOMIC DNA]</scope>
    <source>
        <strain evidence="6">Jip14</strain>
    </source>
</reference>
<dbReference type="InterPro" id="IPR009057">
    <property type="entry name" value="Homeodomain-like_sf"/>
</dbReference>
<name>A0A1H7FFM0_9SPHI</name>
<evidence type="ECO:0000256" key="1">
    <source>
        <dbReference type="ARBA" id="ARBA00023125"/>
    </source>
</evidence>
<dbReference type="GO" id="GO:0003677">
    <property type="term" value="F:DNA binding"/>
    <property type="evidence" value="ECO:0007669"/>
    <property type="project" value="UniProtKB-UniRule"/>
</dbReference>
<feature type="compositionally biased region" description="Polar residues" evidence="3">
    <location>
        <begin position="212"/>
        <end position="225"/>
    </location>
</feature>
<organism evidence="5 6">
    <name type="scientific">Parapedobacter koreensis</name>
    <dbReference type="NCBI Taxonomy" id="332977"/>
    <lineage>
        <taxon>Bacteria</taxon>
        <taxon>Pseudomonadati</taxon>
        <taxon>Bacteroidota</taxon>
        <taxon>Sphingobacteriia</taxon>
        <taxon>Sphingobacteriales</taxon>
        <taxon>Sphingobacteriaceae</taxon>
        <taxon>Parapedobacter</taxon>
    </lineage>
</organism>
<feature type="domain" description="HTH tetR-type" evidence="4">
    <location>
        <begin position="15"/>
        <end position="75"/>
    </location>
</feature>
<dbReference type="InterPro" id="IPR001647">
    <property type="entry name" value="HTH_TetR"/>
</dbReference>
<gene>
    <name evidence="5" type="ORF">SAMN05421740_101335</name>
</gene>
<evidence type="ECO:0000256" key="2">
    <source>
        <dbReference type="PROSITE-ProRule" id="PRU00335"/>
    </source>
</evidence>
<keyword evidence="6" id="KW-1185">Reference proteome</keyword>
<dbReference type="STRING" id="332977.SAMN05421740_101335"/>
<dbReference type="PROSITE" id="PS50977">
    <property type="entry name" value="HTH_TETR_2"/>
    <property type="match status" value="1"/>
</dbReference>